<dbReference type="EMBL" id="BMAU01021376">
    <property type="protein sequence ID" value="GFY26629.1"/>
    <property type="molecule type" value="Genomic_DNA"/>
</dbReference>
<evidence type="ECO:0000256" key="1">
    <source>
        <dbReference type="SAM" id="MobiDB-lite"/>
    </source>
</evidence>
<feature type="region of interest" description="Disordered" evidence="1">
    <location>
        <begin position="56"/>
        <end position="78"/>
    </location>
</feature>
<accession>A0A8X7BDH0</accession>
<dbReference type="AlphaFoldDB" id="A0A8X7BDH0"/>
<gene>
    <name evidence="2" type="ORF">TNCV_2879571</name>
</gene>
<comment type="caution">
    <text evidence="2">The sequence shown here is derived from an EMBL/GenBank/DDBJ whole genome shotgun (WGS) entry which is preliminary data.</text>
</comment>
<name>A0A8X7BDH0_TRICX</name>
<protein>
    <submittedName>
        <fullName evidence="2">Uncharacterized protein</fullName>
    </submittedName>
</protein>
<reference evidence="2" key="1">
    <citation type="submission" date="2020-08" db="EMBL/GenBank/DDBJ databases">
        <title>Multicomponent nature underlies the extraordinary mechanical properties of spider dragline silk.</title>
        <authorList>
            <person name="Kono N."/>
            <person name="Nakamura H."/>
            <person name="Mori M."/>
            <person name="Yoshida Y."/>
            <person name="Ohtoshi R."/>
            <person name="Malay A.D."/>
            <person name="Moran D.A.P."/>
            <person name="Tomita M."/>
            <person name="Numata K."/>
            <person name="Arakawa K."/>
        </authorList>
    </citation>
    <scope>NUCLEOTIDE SEQUENCE</scope>
</reference>
<evidence type="ECO:0000313" key="3">
    <source>
        <dbReference type="Proteomes" id="UP000887159"/>
    </source>
</evidence>
<evidence type="ECO:0000313" key="2">
    <source>
        <dbReference type="EMBL" id="GFY26629.1"/>
    </source>
</evidence>
<proteinExistence type="predicted"/>
<dbReference type="Proteomes" id="UP000887159">
    <property type="component" value="Unassembled WGS sequence"/>
</dbReference>
<sequence length="159" mass="17574">MGLFHSLTLFNFRKVHAEKRVKNDSDSSNAVIFHGAFSQNVPLGLRKSIENRTHVASEKHSGKYAQKQAKKAPDPTPSSLWVGDDLWPPPLSFADAVEPPLSATSFVLLLELPFSVRGNILFGCLVLLSVLVRRSGVEFHSFESLLVGYIRGDDWVSAL</sequence>
<organism evidence="2 3">
    <name type="scientific">Trichonephila clavipes</name>
    <name type="common">Golden silk orbweaver</name>
    <name type="synonym">Nephila clavipes</name>
    <dbReference type="NCBI Taxonomy" id="2585209"/>
    <lineage>
        <taxon>Eukaryota</taxon>
        <taxon>Metazoa</taxon>
        <taxon>Ecdysozoa</taxon>
        <taxon>Arthropoda</taxon>
        <taxon>Chelicerata</taxon>
        <taxon>Arachnida</taxon>
        <taxon>Araneae</taxon>
        <taxon>Araneomorphae</taxon>
        <taxon>Entelegynae</taxon>
        <taxon>Araneoidea</taxon>
        <taxon>Nephilidae</taxon>
        <taxon>Trichonephila</taxon>
    </lineage>
</organism>
<keyword evidence="3" id="KW-1185">Reference proteome</keyword>